<dbReference type="PROSITE" id="PS50297">
    <property type="entry name" value="ANK_REP_REGION"/>
    <property type="match status" value="1"/>
</dbReference>
<keyword evidence="2 3" id="KW-0040">ANK repeat</keyword>
<dbReference type="GO" id="GO:0085020">
    <property type="term" value="P:protein K6-linked ubiquitination"/>
    <property type="evidence" value="ECO:0007669"/>
    <property type="project" value="TreeGrafter"/>
</dbReference>
<evidence type="ECO:0000313" key="5">
    <source>
        <dbReference type="Proteomes" id="UP000676336"/>
    </source>
</evidence>
<dbReference type="Pfam" id="PF00023">
    <property type="entry name" value="Ank"/>
    <property type="match status" value="1"/>
</dbReference>
<dbReference type="PANTHER" id="PTHR24171">
    <property type="entry name" value="ANKYRIN REPEAT DOMAIN-CONTAINING PROTEIN 39-RELATED"/>
    <property type="match status" value="1"/>
</dbReference>
<keyword evidence="1" id="KW-0677">Repeat</keyword>
<dbReference type="GO" id="GO:0031436">
    <property type="term" value="C:BRCA1-BARD1 complex"/>
    <property type="evidence" value="ECO:0007669"/>
    <property type="project" value="TreeGrafter"/>
</dbReference>
<evidence type="ECO:0000256" key="2">
    <source>
        <dbReference type="ARBA" id="ARBA00023043"/>
    </source>
</evidence>
<sequence length="132" mass="14763">MEIPKMINPFEILSISTNSSHSTIKRAFKQKIRSSSRSGCQTNETQGDGSTALHAAAFYGHQSIVELLLEYEANPEIRNSFGNNPKDEACSREIRDCILSKTDDKINSCLNKLKTDELAKNLIVLKYADKII</sequence>
<dbReference type="PROSITE" id="PS50088">
    <property type="entry name" value="ANK_REPEAT"/>
    <property type="match status" value="1"/>
</dbReference>
<reference evidence="4" key="1">
    <citation type="submission" date="2021-02" db="EMBL/GenBank/DDBJ databases">
        <authorList>
            <person name="Nowell W R."/>
        </authorList>
    </citation>
    <scope>NUCLEOTIDE SEQUENCE</scope>
</reference>
<evidence type="ECO:0008006" key="6">
    <source>
        <dbReference type="Google" id="ProtNLM"/>
    </source>
</evidence>
<dbReference type="GO" id="GO:0004842">
    <property type="term" value="F:ubiquitin-protein transferase activity"/>
    <property type="evidence" value="ECO:0007669"/>
    <property type="project" value="TreeGrafter"/>
</dbReference>
<dbReference type="PANTHER" id="PTHR24171:SF8">
    <property type="entry name" value="BRCA1-ASSOCIATED RING DOMAIN PROTEIN 1"/>
    <property type="match status" value="1"/>
</dbReference>
<protein>
    <recommendedName>
        <fullName evidence="6">Ankyrin repeat protein</fullName>
    </recommendedName>
</protein>
<accession>A0A8S2VBW3</accession>
<proteinExistence type="predicted"/>
<evidence type="ECO:0000313" key="4">
    <source>
        <dbReference type="EMBL" id="CAF4361703.1"/>
    </source>
</evidence>
<evidence type="ECO:0000256" key="3">
    <source>
        <dbReference type="PROSITE-ProRule" id="PRU00023"/>
    </source>
</evidence>
<dbReference type="EMBL" id="CAJOBI010048863">
    <property type="protein sequence ID" value="CAF4361703.1"/>
    <property type="molecule type" value="Genomic_DNA"/>
</dbReference>
<comment type="caution">
    <text evidence="4">The sequence shown here is derived from an EMBL/GenBank/DDBJ whole genome shotgun (WGS) entry which is preliminary data.</text>
</comment>
<dbReference type="GO" id="GO:0070531">
    <property type="term" value="C:BRCA1-A complex"/>
    <property type="evidence" value="ECO:0007669"/>
    <property type="project" value="TreeGrafter"/>
</dbReference>
<dbReference type="AlphaFoldDB" id="A0A8S2VBW3"/>
<dbReference type="InterPro" id="IPR002110">
    <property type="entry name" value="Ankyrin_rpt"/>
</dbReference>
<feature type="repeat" description="ANK" evidence="3">
    <location>
        <begin position="48"/>
        <end position="80"/>
    </location>
</feature>
<gene>
    <name evidence="4" type="ORF">SMN809_LOCUS28729</name>
</gene>
<evidence type="ECO:0000256" key="1">
    <source>
        <dbReference type="ARBA" id="ARBA00022737"/>
    </source>
</evidence>
<dbReference type="SUPFAM" id="SSF48403">
    <property type="entry name" value="Ankyrin repeat"/>
    <property type="match status" value="1"/>
</dbReference>
<name>A0A8S2VBW3_9BILA</name>
<organism evidence="4 5">
    <name type="scientific">Rotaria magnacalcarata</name>
    <dbReference type="NCBI Taxonomy" id="392030"/>
    <lineage>
        <taxon>Eukaryota</taxon>
        <taxon>Metazoa</taxon>
        <taxon>Spiralia</taxon>
        <taxon>Gnathifera</taxon>
        <taxon>Rotifera</taxon>
        <taxon>Eurotatoria</taxon>
        <taxon>Bdelloidea</taxon>
        <taxon>Philodinida</taxon>
        <taxon>Philodinidae</taxon>
        <taxon>Rotaria</taxon>
    </lineage>
</organism>
<dbReference type="Proteomes" id="UP000676336">
    <property type="component" value="Unassembled WGS sequence"/>
</dbReference>
<dbReference type="InterPro" id="IPR036770">
    <property type="entry name" value="Ankyrin_rpt-contain_sf"/>
</dbReference>
<feature type="non-terminal residue" evidence="4">
    <location>
        <position position="1"/>
    </location>
</feature>
<dbReference type="SMART" id="SM00248">
    <property type="entry name" value="ANK"/>
    <property type="match status" value="1"/>
</dbReference>
<dbReference type="Gene3D" id="1.25.40.20">
    <property type="entry name" value="Ankyrin repeat-containing domain"/>
    <property type="match status" value="1"/>
</dbReference>